<evidence type="ECO:0000259" key="1">
    <source>
        <dbReference type="Pfam" id="PF12697"/>
    </source>
</evidence>
<dbReference type="SUPFAM" id="SSF53474">
    <property type="entry name" value="alpha/beta-Hydrolases"/>
    <property type="match status" value="1"/>
</dbReference>
<dbReference type="InterPro" id="IPR000073">
    <property type="entry name" value="AB_hydrolase_1"/>
</dbReference>
<evidence type="ECO:0000313" key="2">
    <source>
        <dbReference type="EMBL" id="MDR7276198.1"/>
    </source>
</evidence>
<keyword evidence="3" id="KW-1185">Reference proteome</keyword>
<dbReference type="GO" id="GO:0016020">
    <property type="term" value="C:membrane"/>
    <property type="evidence" value="ECO:0007669"/>
    <property type="project" value="TreeGrafter"/>
</dbReference>
<dbReference type="GO" id="GO:0003824">
    <property type="term" value="F:catalytic activity"/>
    <property type="evidence" value="ECO:0007669"/>
    <property type="project" value="UniProtKB-ARBA"/>
</dbReference>
<evidence type="ECO:0000313" key="3">
    <source>
        <dbReference type="Proteomes" id="UP001183643"/>
    </source>
</evidence>
<gene>
    <name evidence="2" type="ORF">J2S41_002976</name>
</gene>
<feature type="domain" description="AB hydrolase-1" evidence="1">
    <location>
        <begin position="25"/>
        <end position="246"/>
    </location>
</feature>
<dbReference type="EMBL" id="JAVDYB010000001">
    <property type="protein sequence ID" value="MDR7276198.1"/>
    <property type="molecule type" value="Genomic_DNA"/>
</dbReference>
<dbReference type="Gene3D" id="3.40.50.1820">
    <property type="entry name" value="alpha/beta hydrolase"/>
    <property type="match status" value="1"/>
</dbReference>
<dbReference type="RefSeq" id="WP_310368168.1">
    <property type="nucleotide sequence ID" value="NZ_JAVDYB010000001.1"/>
</dbReference>
<dbReference type="Proteomes" id="UP001183643">
    <property type="component" value="Unassembled WGS sequence"/>
</dbReference>
<accession>A0AAE3YPT4</accession>
<organism evidence="2 3">
    <name type="scientific">Catenuloplanes atrovinosus</name>
    <dbReference type="NCBI Taxonomy" id="137266"/>
    <lineage>
        <taxon>Bacteria</taxon>
        <taxon>Bacillati</taxon>
        <taxon>Actinomycetota</taxon>
        <taxon>Actinomycetes</taxon>
        <taxon>Micromonosporales</taxon>
        <taxon>Micromonosporaceae</taxon>
        <taxon>Catenuloplanes</taxon>
    </lineage>
</organism>
<dbReference type="InterPro" id="IPR029058">
    <property type="entry name" value="AB_hydrolase_fold"/>
</dbReference>
<sequence>MEPIDLDRDGTRLHALWRPGTGTPLVIVPGVMTDARGWRHVAAAIAGPEPILILNRRGRAPSGDLGEDYSVETEVRDLLAWLRHLGAPVRLFGWSYGGLIAIEAATRTAAVRQLLAYEPVIAPFAAHAIPALRAATEAGDLDRAVQVVSRDISRTPPERLAALRDSPAWAPLRAWAAPVAGETVALNAFTPDPGRWAGIAVPIDLIIGAENTDTEPYGTAFAAVARLLPGAAVHVLAGQGHLAHVTGADRLGRLIGDLTAARGASLPG</sequence>
<dbReference type="Pfam" id="PF12697">
    <property type="entry name" value="Abhydrolase_6"/>
    <property type="match status" value="1"/>
</dbReference>
<dbReference type="PANTHER" id="PTHR43798">
    <property type="entry name" value="MONOACYLGLYCEROL LIPASE"/>
    <property type="match status" value="1"/>
</dbReference>
<dbReference type="AlphaFoldDB" id="A0AAE3YPT4"/>
<proteinExistence type="predicted"/>
<reference evidence="2" key="1">
    <citation type="submission" date="2023-07" db="EMBL/GenBank/DDBJ databases">
        <title>Sequencing the genomes of 1000 actinobacteria strains.</title>
        <authorList>
            <person name="Klenk H.-P."/>
        </authorList>
    </citation>
    <scope>NUCLEOTIDE SEQUENCE</scope>
    <source>
        <strain evidence="2">DSM 44707</strain>
    </source>
</reference>
<comment type="caution">
    <text evidence="2">The sequence shown here is derived from an EMBL/GenBank/DDBJ whole genome shotgun (WGS) entry which is preliminary data.</text>
</comment>
<dbReference type="PANTHER" id="PTHR43798:SF33">
    <property type="entry name" value="HYDROLASE, PUTATIVE (AFU_ORTHOLOGUE AFUA_2G14860)-RELATED"/>
    <property type="match status" value="1"/>
</dbReference>
<dbReference type="InterPro" id="IPR050266">
    <property type="entry name" value="AB_hydrolase_sf"/>
</dbReference>
<protein>
    <submittedName>
        <fullName evidence="2">Pimeloyl-ACP methyl ester carboxylesterase</fullName>
    </submittedName>
</protein>
<name>A0AAE3YPT4_9ACTN</name>